<keyword evidence="2" id="KW-1185">Reference proteome</keyword>
<proteinExistence type="predicted"/>
<dbReference type="AlphaFoldDB" id="A0A4R6U0L3"/>
<organism evidence="1 2">
    <name type="scientific">Thiopseudomonas denitrificans</name>
    <dbReference type="NCBI Taxonomy" id="1501432"/>
    <lineage>
        <taxon>Bacteria</taxon>
        <taxon>Pseudomonadati</taxon>
        <taxon>Pseudomonadota</taxon>
        <taxon>Gammaproteobacteria</taxon>
        <taxon>Pseudomonadales</taxon>
        <taxon>Pseudomonadaceae</taxon>
        <taxon>Thiopseudomonas</taxon>
    </lineage>
</organism>
<dbReference type="RefSeq" id="WP_101495954.1">
    <property type="nucleotide sequence ID" value="NZ_LNJZ01000003.1"/>
</dbReference>
<sequence>MNILNFTDLLTAARQQPEPQQLLFVFARAELPDGATEEQKKTFAEGGGGALAPVLCVDKSPGELTDFAALVQESEKTGQPWDLVFVSSLSGHAGIAPTTEQAEQPLQMMVQAIHSGKVASLLALDKQGQTLSFY</sequence>
<reference evidence="1 2" key="1">
    <citation type="submission" date="2019-03" db="EMBL/GenBank/DDBJ databases">
        <title>Genomic Encyclopedia of Type Strains, Phase IV (KMG-IV): sequencing the most valuable type-strain genomes for metagenomic binning, comparative biology and taxonomic classification.</title>
        <authorList>
            <person name="Goeker M."/>
        </authorList>
    </citation>
    <scope>NUCLEOTIDE SEQUENCE [LARGE SCALE GENOMIC DNA]</scope>
    <source>
        <strain evidence="1 2">DSM 28679</strain>
    </source>
</reference>
<gene>
    <name evidence="1" type="ORF">DFQ45_10651</name>
</gene>
<dbReference type="Proteomes" id="UP000294575">
    <property type="component" value="Unassembled WGS sequence"/>
</dbReference>
<evidence type="ECO:0000313" key="2">
    <source>
        <dbReference type="Proteomes" id="UP000294575"/>
    </source>
</evidence>
<comment type="caution">
    <text evidence="1">The sequence shown here is derived from an EMBL/GenBank/DDBJ whole genome shotgun (WGS) entry which is preliminary data.</text>
</comment>
<dbReference type="EMBL" id="SNYK01000006">
    <property type="protein sequence ID" value="TDQ37825.1"/>
    <property type="molecule type" value="Genomic_DNA"/>
</dbReference>
<evidence type="ECO:0000313" key="1">
    <source>
        <dbReference type="EMBL" id="TDQ37825.1"/>
    </source>
</evidence>
<accession>A0A4R6U0L3</accession>
<protein>
    <submittedName>
        <fullName evidence="1">Uncharacterized protein</fullName>
    </submittedName>
</protein>
<dbReference type="OrthoDB" id="6182044at2"/>
<name>A0A4R6U0L3_9GAMM</name>